<reference evidence="2" key="1">
    <citation type="submission" date="2018-08" db="EMBL/GenBank/DDBJ databases">
        <authorList>
            <person name="Zhang J."/>
            <person name="Du Z.-J."/>
        </authorList>
    </citation>
    <scope>NUCLEOTIDE SEQUENCE [LARGE SCALE GENOMIC DNA]</scope>
    <source>
        <strain evidence="2">KCTC 52655</strain>
    </source>
</reference>
<keyword evidence="2" id="KW-1185">Reference proteome</keyword>
<dbReference type="Pfam" id="PF11042">
    <property type="entry name" value="DUF2750"/>
    <property type="match status" value="1"/>
</dbReference>
<sequence>MNVFPNTVTESLSENLIRQACQLSPEERAELFIQYVQKAQQVWLLQGDAGFVMVEHGDSVCLPVWPHQDLAKAWSLSSQQPARQISVELSTFVQTWLPGLMANQTELLIFPAGPATDALALDGDEVTKALSGEGED</sequence>
<evidence type="ECO:0000313" key="2">
    <source>
        <dbReference type="Proteomes" id="UP000256561"/>
    </source>
</evidence>
<organism evidence="1 2">
    <name type="scientific">Alteromonas aestuariivivens</name>
    <dbReference type="NCBI Taxonomy" id="1938339"/>
    <lineage>
        <taxon>Bacteria</taxon>
        <taxon>Pseudomonadati</taxon>
        <taxon>Pseudomonadota</taxon>
        <taxon>Gammaproteobacteria</taxon>
        <taxon>Alteromonadales</taxon>
        <taxon>Alteromonadaceae</taxon>
        <taxon>Alteromonas/Salinimonas group</taxon>
        <taxon>Alteromonas</taxon>
    </lineage>
</organism>
<gene>
    <name evidence="1" type="ORF">DXV75_05470</name>
</gene>
<accession>A0A3D8MB51</accession>
<name>A0A3D8MB51_9ALTE</name>
<dbReference type="EMBL" id="QRHA01000003">
    <property type="protein sequence ID" value="RDV27478.1"/>
    <property type="molecule type" value="Genomic_DNA"/>
</dbReference>
<dbReference type="AlphaFoldDB" id="A0A3D8MB51"/>
<dbReference type="OrthoDB" id="2936081at2"/>
<comment type="caution">
    <text evidence="1">The sequence shown here is derived from an EMBL/GenBank/DDBJ whole genome shotgun (WGS) entry which is preliminary data.</text>
</comment>
<evidence type="ECO:0000313" key="1">
    <source>
        <dbReference type="EMBL" id="RDV27478.1"/>
    </source>
</evidence>
<proteinExistence type="predicted"/>
<protein>
    <submittedName>
        <fullName evidence="1">DUF2750 domain-containing protein</fullName>
    </submittedName>
</protein>
<dbReference type="InterPro" id="IPR021284">
    <property type="entry name" value="DUF2750"/>
</dbReference>
<dbReference type="Proteomes" id="UP000256561">
    <property type="component" value="Unassembled WGS sequence"/>
</dbReference>